<dbReference type="AlphaFoldDB" id="A0A135P4X4"/>
<evidence type="ECO:0000313" key="4">
    <source>
        <dbReference type="Proteomes" id="UP000070498"/>
    </source>
</evidence>
<gene>
    <name evidence="3" type="ORF">ATO67_00100</name>
</gene>
<dbReference type="EMBL" id="LNUW01000015">
    <property type="protein sequence ID" value="KXG86481.1"/>
    <property type="molecule type" value="Genomic_DNA"/>
</dbReference>
<dbReference type="InterPro" id="IPR036165">
    <property type="entry name" value="YefM-like_sf"/>
</dbReference>
<comment type="similarity">
    <text evidence="1 2">Belongs to the phD/YefM antitoxin family.</text>
</comment>
<keyword evidence="4" id="KW-1185">Reference proteome</keyword>
<dbReference type="NCBIfam" id="TIGR01552">
    <property type="entry name" value="phd_fam"/>
    <property type="match status" value="1"/>
</dbReference>
<sequence>MSPKSISTAEFMRHFGRYHDEAQKEPITLTKHGRPSVVVIPIDLFEKLAGNQDLRKAYAADEMPEDLVSLFREQLESDSKEYQAARDE</sequence>
<dbReference type="Proteomes" id="UP000070498">
    <property type="component" value="Unassembled WGS sequence"/>
</dbReference>
<organism evidence="3 4">
    <name type="scientific">Agrobacterium bohemicum</name>
    <dbReference type="NCBI Taxonomy" id="2052828"/>
    <lineage>
        <taxon>Bacteria</taxon>
        <taxon>Pseudomonadati</taxon>
        <taxon>Pseudomonadota</taxon>
        <taxon>Alphaproteobacteria</taxon>
        <taxon>Hyphomicrobiales</taxon>
        <taxon>Rhizobiaceae</taxon>
        <taxon>Rhizobium/Agrobacterium group</taxon>
        <taxon>Agrobacterium</taxon>
    </lineage>
</organism>
<name>A0A135P4X4_9HYPH</name>
<comment type="function">
    <text evidence="2">Antitoxin component of a type II toxin-antitoxin (TA) system.</text>
</comment>
<evidence type="ECO:0000256" key="2">
    <source>
        <dbReference type="RuleBase" id="RU362080"/>
    </source>
</evidence>
<dbReference type="SUPFAM" id="SSF143120">
    <property type="entry name" value="YefM-like"/>
    <property type="match status" value="1"/>
</dbReference>
<comment type="caution">
    <text evidence="3">The sequence shown here is derived from an EMBL/GenBank/DDBJ whole genome shotgun (WGS) entry which is preliminary data.</text>
</comment>
<reference evidence="3 4" key="1">
    <citation type="submission" date="2015-11" db="EMBL/GenBank/DDBJ databases">
        <title>Draft genome sequence of Agrobacterium sp. R89-1.</title>
        <authorList>
            <person name="Zahradnik J."/>
            <person name="Kyslikova E."/>
            <person name="Palyzova A."/>
            <person name="Kyslik P."/>
        </authorList>
    </citation>
    <scope>NUCLEOTIDE SEQUENCE [LARGE SCALE GENOMIC DNA]</scope>
    <source>
        <strain evidence="3 4">R89-1</strain>
    </source>
</reference>
<evidence type="ECO:0000313" key="3">
    <source>
        <dbReference type="EMBL" id="KXG86481.1"/>
    </source>
</evidence>
<proteinExistence type="inferred from homology"/>
<dbReference type="Pfam" id="PF02604">
    <property type="entry name" value="PhdYeFM_antitox"/>
    <property type="match status" value="1"/>
</dbReference>
<evidence type="ECO:0000256" key="1">
    <source>
        <dbReference type="ARBA" id="ARBA00009981"/>
    </source>
</evidence>
<dbReference type="STRING" id="2052828.ATO67_00100"/>
<dbReference type="InterPro" id="IPR006442">
    <property type="entry name" value="Antitoxin_Phd/YefM"/>
</dbReference>
<dbReference type="Gene3D" id="3.40.1620.10">
    <property type="entry name" value="YefM-like domain"/>
    <property type="match status" value="1"/>
</dbReference>
<dbReference type="RefSeq" id="WP_067642590.1">
    <property type="nucleotide sequence ID" value="NZ_KQ961023.1"/>
</dbReference>
<accession>A0A135P4X4</accession>
<protein>
    <recommendedName>
        <fullName evidence="2">Antitoxin</fullName>
    </recommendedName>
</protein>